<evidence type="ECO:0000313" key="6">
    <source>
        <dbReference type="Proteomes" id="UP000265618"/>
    </source>
</evidence>
<evidence type="ECO:0000313" key="5">
    <source>
        <dbReference type="EMBL" id="GCA63549.1"/>
    </source>
</evidence>
<name>A0A391NYP5_9EUKA</name>
<dbReference type="InterPro" id="IPR051620">
    <property type="entry name" value="ORF904-like_C"/>
</dbReference>
<gene>
    <name evidence="5" type="ORF">KIPB_010583</name>
</gene>
<dbReference type="Proteomes" id="UP000265618">
    <property type="component" value="Unassembled WGS sequence"/>
</dbReference>
<feature type="domain" description="SF3 helicase" evidence="4">
    <location>
        <begin position="256"/>
        <end position="418"/>
    </location>
</feature>
<dbReference type="PANTHER" id="PTHR35372:SF2">
    <property type="entry name" value="SF3 HELICASE DOMAIN-CONTAINING PROTEIN"/>
    <property type="match status" value="1"/>
</dbReference>
<evidence type="ECO:0000256" key="2">
    <source>
        <dbReference type="ARBA" id="ARBA00022801"/>
    </source>
</evidence>
<evidence type="ECO:0000259" key="4">
    <source>
        <dbReference type="PROSITE" id="PS51206"/>
    </source>
</evidence>
<dbReference type="GO" id="GO:0005524">
    <property type="term" value="F:ATP binding"/>
    <property type="evidence" value="ECO:0007669"/>
    <property type="project" value="UniProtKB-KW"/>
</dbReference>
<dbReference type="PANTHER" id="PTHR35372">
    <property type="entry name" value="ATP BINDING PROTEIN-RELATED"/>
    <property type="match status" value="1"/>
</dbReference>
<dbReference type="AlphaFoldDB" id="A0A391NYP5"/>
<keyword evidence="6" id="KW-1185">Reference proteome</keyword>
<dbReference type="InterPro" id="IPR014015">
    <property type="entry name" value="Helicase_SF3_DNA-vir"/>
</dbReference>
<dbReference type="EMBL" id="BDIP01003992">
    <property type="protein sequence ID" value="GCA63549.1"/>
    <property type="molecule type" value="Genomic_DNA"/>
</dbReference>
<evidence type="ECO:0000256" key="1">
    <source>
        <dbReference type="ARBA" id="ARBA00022741"/>
    </source>
</evidence>
<accession>A0A391NYP5</accession>
<keyword evidence="1" id="KW-0547">Nucleotide-binding</keyword>
<dbReference type="InterPro" id="IPR027417">
    <property type="entry name" value="P-loop_NTPase"/>
</dbReference>
<organism evidence="5 6">
    <name type="scientific">Kipferlia bialata</name>
    <dbReference type="NCBI Taxonomy" id="797122"/>
    <lineage>
        <taxon>Eukaryota</taxon>
        <taxon>Metamonada</taxon>
        <taxon>Carpediemonas-like organisms</taxon>
        <taxon>Kipferlia</taxon>
    </lineage>
</organism>
<comment type="caution">
    <text evidence="5">The sequence shown here is derived from an EMBL/GenBank/DDBJ whole genome shotgun (WGS) entry which is preliminary data.</text>
</comment>
<evidence type="ECO:0000256" key="3">
    <source>
        <dbReference type="ARBA" id="ARBA00022840"/>
    </source>
</evidence>
<dbReference type="PROSITE" id="PS51206">
    <property type="entry name" value="SF3_HELICASE_1"/>
    <property type="match status" value="1"/>
</dbReference>
<keyword evidence="3" id="KW-0067">ATP-binding</keyword>
<proteinExistence type="predicted"/>
<dbReference type="InterPro" id="IPR014818">
    <property type="entry name" value="Phage/plasmid_primase_P4_C"/>
</dbReference>
<sequence>MKCRKDKSKKSILLGHLSAEAMEVVVKAKADTMMAELGEIHSYVEDEYETIDRYYNKCRSINRKEYMRIRMKYHDFYSNDTSDVRLALTFKALFGLDWTYDGYTFYHFNGVYWEPDQGNDQLVKDLSSDLAKVYQDMVIELKVKISKTEVDARKPLEARLDDLRKQVKTLQTSTSVMGVIRMLRTRIKNPYLKLDLSEYYFAFTNKIFDIRLNRTVDPEDVKYDYITRCAGYNHKKATAAELSEVWKILNVTFQDEAERDFYIYLLSTGIWGKTLQRIILANGTGGNGKGMIHGLVRAALGDYSYVMQSASLMGGKKTGPNVEIASLHLMRLGIAMEPDDKGNSSLSLATCKELTGGDEVNARMCQSNNTKTKLKLTLIMECNGRPKIDGPMNDAEARRIIDFKFRTCFKSKKKWDKLTDEQKASPLYVQADNRMDDKSNQHRLKYAVFEVLATYFKKFYEDGADIEQYMPDTVEDRTNEYLNQNDTIACFFEENCVRDPKSILIIKSDLLDLYRNSPYANHNARIGKFKEDIQSSLYMTEYYKDRLKRGINNAAMFEYSKITKDSVRSVIVGWALKDRFHDDDE</sequence>
<dbReference type="Pfam" id="PF08706">
    <property type="entry name" value="D5_N"/>
    <property type="match status" value="1"/>
</dbReference>
<dbReference type="GO" id="GO:0016787">
    <property type="term" value="F:hydrolase activity"/>
    <property type="evidence" value="ECO:0007669"/>
    <property type="project" value="UniProtKB-KW"/>
</dbReference>
<reference evidence="5 6" key="1">
    <citation type="journal article" date="2018" name="PLoS ONE">
        <title>The draft genome of Kipferlia bialata reveals reductive genome evolution in fornicate parasites.</title>
        <authorList>
            <person name="Tanifuji G."/>
            <person name="Takabayashi S."/>
            <person name="Kume K."/>
            <person name="Takagi M."/>
            <person name="Nakayama T."/>
            <person name="Kamikawa R."/>
            <person name="Inagaki Y."/>
            <person name="Hashimoto T."/>
        </authorList>
    </citation>
    <scope>NUCLEOTIDE SEQUENCE [LARGE SCALE GENOMIC DNA]</scope>
    <source>
        <strain evidence="5">NY0173</strain>
    </source>
</reference>
<dbReference type="Gene3D" id="3.40.50.300">
    <property type="entry name" value="P-loop containing nucleotide triphosphate hydrolases"/>
    <property type="match status" value="1"/>
</dbReference>
<keyword evidence="2" id="KW-0378">Hydrolase</keyword>
<protein>
    <recommendedName>
        <fullName evidence="4">SF3 helicase domain-containing protein</fullName>
    </recommendedName>
</protein>